<organism evidence="1">
    <name type="scientific">mine drainage metagenome</name>
    <dbReference type="NCBI Taxonomy" id="410659"/>
    <lineage>
        <taxon>unclassified sequences</taxon>
        <taxon>metagenomes</taxon>
        <taxon>ecological metagenomes</taxon>
    </lineage>
</organism>
<evidence type="ECO:0000313" key="1">
    <source>
        <dbReference type="EMBL" id="CBI00618.1"/>
    </source>
</evidence>
<reference evidence="1" key="1">
    <citation type="submission" date="2009-10" db="EMBL/GenBank/DDBJ databases">
        <title>Diversity of trophic interactions inside an arsenic-rich microbial ecosystem.</title>
        <authorList>
            <person name="Bertin P.N."/>
            <person name="Heinrich-Salmeron A."/>
            <person name="Pelletier E."/>
            <person name="Goulhen-Chollet F."/>
            <person name="Arsene-Ploetze F."/>
            <person name="Gallien S."/>
            <person name="Calteau A."/>
            <person name="Vallenet D."/>
            <person name="Casiot C."/>
            <person name="Chane-Woon-Ming B."/>
            <person name="Giloteaux L."/>
            <person name="Barakat M."/>
            <person name="Bonnefoy V."/>
            <person name="Bruneel O."/>
            <person name="Chandler M."/>
            <person name="Cleiss J."/>
            <person name="Duran R."/>
            <person name="Elbaz-Poulichet F."/>
            <person name="Fonknechten N."/>
            <person name="Lauga B."/>
            <person name="Mornico D."/>
            <person name="Ortet P."/>
            <person name="Schaeffer C."/>
            <person name="Siguier P."/>
            <person name="Alexander Thil Smith A."/>
            <person name="Van Dorsselaer A."/>
            <person name="Weissenbach J."/>
            <person name="Medigue C."/>
            <person name="Le Paslier D."/>
        </authorList>
    </citation>
    <scope>NUCLEOTIDE SEQUENCE</scope>
</reference>
<dbReference type="AlphaFoldDB" id="E6Q0A9"/>
<accession>E6Q0A9</accession>
<protein>
    <submittedName>
        <fullName evidence="1">Uncharacterized protein</fullName>
    </submittedName>
</protein>
<sequence>MQSEEAFISPTGRVIFFYKAMKRERLILFPSDVASVPRKIKGLNSGYSQ</sequence>
<gene>
    <name evidence="1" type="ORF">CARN3_0165</name>
</gene>
<proteinExistence type="predicted"/>
<name>E6Q0A9_9ZZZZ</name>
<dbReference type="EMBL" id="CABN01000154">
    <property type="protein sequence ID" value="CBI00618.1"/>
    <property type="molecule type" value="Genomic_DNA"/>
</dbReference>
<comment type="caution">
    <text evidence="1">The sequence shown here is derived from an EMBL/GenBank/DDBJ whole genome shotgun (WGS) entry which is preliminary data.</text>
</comment>